<evidence type="ECO:0000256" key="2">
    <source>
        <dbReference type="ARBA" id="ARBA00004496"/>
    </source>
</evidence>
<evidence type="ECO:0000256" key="9">
    <source>
        <dbReference type="SAM" id="MobiDB-lite"/>
    </source>
</evidence>
<dbReference type="GO" id="GO:0005634">
    <property type="term" value="C:nucleus"/>
    <property type="evidence" value="ECO:0007669"/>
    <property type="project" value="UniProtKB-SubCell"/>
</dbReference>
<organism evidence="10">
    <name type="scientific">Culex tarsalis</name>
    <name type="common">Encephalitis mosquito</name>
    <dbReference type="NCBI Taxonomy" id="7177"/>
    <lineage>
        <taxon>Eukaryota</taxon>
        <taxon>Metazoa</taxon>
        <taxon>Ecdysozoa</taxon>
        <taxon>Arthropoda</taxon>
        <taxon>Hexapoda</taxon>
        <taxon>Insecta</taxon>
        <taxon>Pterygota</taxon>
        <taxon>Neoptera</taxon>
        <taxon>Endopterygota</taxon>
        <taxon>Diptera</taxon>
        <taxon>Nematocera</taxon>
        <taxon>Culicoidea</taxon>
        <taxon>Culicidae</taxon>
        <taxon>Culicinae</taxon>
        <taxon>Culicini</taxon>
        <taxon>Culex</taxon>
        <taxon>Culex</taxon>
    </lineage>
</organism>
<keyword evidence="8" id="KW-0539">Nucleus</keyword>
<comment type="subcellular location">
    <subcellularLocation>
        <location evidence="2">Cytoplasm</location>
    </subcellularLocation>
    <subcellularLocation>
        <location evidence="1">Nucleus</location>
    </subcellularLocation>
</comment>
<feature type="region of interest" description="Disordered" evidence="9">
    <location>
        <begin position="205"/>
        <end position="231"/>
    </location>
</feature>
<evidence type="ECO:0000256" key="3">
    <source>
        <dbReference type="ARBA" id="ARBA00005043"/>
    </source>
</evidence>
<dbReference type="GO" id="GO:0005829">
    <property type="term" value="C:cytosol"/>
    <property type="evidence" value="ECO:0007669"/>
    <property type="project" value="TreeGrafter"/>
</dbReference>
<dbReference type="PANTHER" id="PTHR15641:SF1">
    <property type="entry name" value="ELONGATOR COMPLEX PROTEIN 5"/>
    <property type="match status" value="1"/>
</dbReference>
<protein>
    <recommendedName>
        <fullName evidence="5">Elongator complex protein 5</fullName>
    </recommendedName>
</protein>
<evidence type="ECO:0000256" key="8">
    <source>
        <dbReference type="ARBA" id="ARBA00023242"/>
    </source>
</evidence>
<dbReference type="GO" id="GO:0002098">
    <property type="term" value="P:tRNA wobble uridine modification"/>
    <property type="evidence" value="ECO:0007669"/>
    <property type="project" value="InterPro"/>
</dbReference>
<dbReference type="InterPro" id="IPR019519">
    <property type="entry name" value="Elp5"/>
</dbReference>
<keyword evidence="7" id="KW-0819">tRNA processing</keyword>
<dbReference type="PANTHER" id="PTHR15641">
    <property type="entry name" value="ELONGATOR COMPLEX PROTEIN 5"/>
    <property type="match status" value="1"/>
</dbReference>
<proteinExistence type="inferred from homology"/>
<dbReference type="EMBL" id="GFDL01009258">
    <property type="protein sequence ID" value="JAV25787.1"/>
    <property type="molecule type" value="Transcribed_RNA"/>
</dbReference>
<dbReference type="GO" id="GO:0000049">
    <property type="term" value="F:tRNA binding"/>
    <property type="evidence" value="ECO:0007669"/>
    <property type="project" value="TreeGrafter"/>
</dbReference>
<dbReference type="GO" id="GO:0033588">
    <property type="term" value="C:elongator holoenzyme complex"/>
    <property type="evidence" value="ECO:0007669"/>
    <property type="project" value="InterPro"/>
</dbReference>
<comment type="similarity">
    <text evidence="4">Belongs to the ELP5 family.</text>
</comment>
<sequence>MLSSHVLNQQKIILIKDNVGIENTCSKIVQSWLTEQKGSDAVLTPVQTCSETAPFLLARISALSRKHSARDLFQFVNRCKRANSPSVQHLFLWVTTKNLPESLLEPYLEHMAGMVVTFEDERHLTILTKKSGGSVSNKSYQYQTLGGSFSVKEVKKDQRAKEVAPLEPVIDPASLGTFKIGDLKKEEQEAKDALTLPFEFYKTTPEGGKVLYHPDAEDDLDEEDPDDDLLI</sequence>
<accession>A0A1Q3FE17</accession>
<evidence type="ECO:0000256" key="1">
    <source>
        <dbReference type="ARBA" id="ARBA00004123"/>
    </source>
</evidence>
<dbReference type="AlphaFoldDB" id="A0A1Q3FE17"/>
<evidence type="ECO:0000313" key="10">
    <source>
        <dbReference type="EMBL" id="JAV25787.1"/>
    </source>
</evidence>
<dbReference type="UniPathway" id="UPA00988"/>
<evidence type="ECO:0000256" key="5">
    <source>
        <dbReference type="ARBA" id="ARBA00020264"/>
    </source>
</evidence>
<name>A0A1Q3FE17_CULTA</name>
<evidence type="ECO:0000256" key="7">
    <source>
        <dbReference type="ARBA" id="ARBA00022694"/>
    </source>
</evidence>
<keyword evidence="6" id="KW-0963">Cytoplasm</keyword>
<reference evidence="10" key="1">
    <citation type="submission" date="2017-01" db="EMBL/GenBank/DDBJ databases">
        <title>A deep insight into the sialotranscriptome of adult male and female Cluex tarsalis mosquitoes.</title>
        <authorList>
            <person name="Ribeiro J.M."/>
            <person name="Moreira F."/>
            <person name="Bernard K.A."/>
            <person name="Calvo E."/>
        </authorList>
    </citation>
    <scope>NUCLEOTIDE SEQUENCE</scope>
    <source>
        <strain evidence="10">Kern County</strain>
        <tissue evidence="10">Salivary glands</tissue>
    </source>
</reference>
<evidence type="ECO:0000256" key="4">
    <source>
        <dbReference type="ARBA" id="ARBA00009567"/>
    </source>
</evidence>
<feature type="compositionally biased region" description="Acidic residues" evidence="9">
    <location>
        <begin position="216"/>
        <end position="231"/>
    </location>
</feature>
<evidence type="ECO:0000256" key="6">
    <source>
        <dbReference type="ARBA" id="ARBA00022490"/>
    </source>
</evidence>
<comment type="pathway">
    <text evidence="3">tRNA modification; 5-methoxycarbonylmethyl-2-thiouridine-tRNA biosynthesis.</text>
</comment>